<dbReference type="GO" id="GO:0006508">
    <property type="term" value="P:proteolysis"/>
    <property type="evidence" value="ECO:0007669"/>
    <property type="project" value="InterPro"/>
</dbReference>
<dbReference type="InterPro" id="IPR018114">
    <property type="entry name" value="TRYPSIN_HIS"/>
</dbReference>
<dbReference type="InterPro" id="IPR009003">
    <property type="entry name" value="Peptidase_S1_PA"/>
</dbReference>
<comment type="caution">
    <text evidence="9">The sequence shown here is derived from an EMBL/GenBank/DDBJ whole genome shotgun (WGS) entry which is preliminary data.</text>
</comment>
<evidence type="ECO:0000256" key="2">
    <source>
        <dbReference type="ARBA" id="ARBA00022525"/>
    </source>
</evidence>
<dbReference type="SUPFAM" id="SSF50494">
    <property type="entry name" value="Trypsin-like serine proteases"/>
    <property type="match status" value="1"/>
</dbReference>
<evidence type="ECO:0000313" key="10">
    <source>
        <dbReference type="Proteomes" id="UP001431783"/>
    </source>
</evidence>
<dbReference type="PANTHER" id="PTHR24256">
    <property type="entry name" value="TRYPTASE-RELATED"/>
    <property type="match status" value="1"/>
</dbReference>
<evidence type="ECO:0000256" key="5">
    <source>
        <dbReference type="ARBA" id="ARBA00068096"/>
    </source>
</evidence>
<keyword evidence="2" id="KW-0964">Secreted</keyword>
<dbReference type="SMART" id="SM00020">
    <property type="entry name" value="Tryp_SPc"/>
    <property type="match status" value="1"/>
</dbReference>
<dbReference type="PROSITE" id="PS50240">
    <property type="entry name" value="TRYPSIN_DOM"/>
    <property type="match status" value="1"/>
</dbReference>
<feature type="domain" description="Peptidase S1" evidence="8">
    <location>
        <begin position="126"/>
        <end position="382"/>
    </location>
</feature>
<sequence length="384" mass="42772">MLILCIFYLSIFICSNESRSILEKNDTALEYLNSCECVPDYQCYNGTFNTLGIGTMTLRNKDAKPVPEIRCSEPSYICCRPNIADRVETKFNVSLSTSKTVENVSDSSNIRQELKLEKTCGKPNPIIGVRIFSDPNDISTVIDGELPWMASIYRKNQLKGTYYFKCAGSLINDRVVLTAGHCVHGATKKPADFKILANGKKELPNIGDDPKQEKNVEKIVIHPEYYAGAAHNDIALIFLEESFKENRNLNSLCIAQNNSNYDSSKCLAAGWGTGNHFGTEGEKILRKVQVTLMDKQKCQQQLQKSRLGQNFELHNSFICAGGEEGKDTCKGDGGGPLMCPNEEETYIQVGIVSWGVDCAKKNIPGVYTDVKKFNEWILSNLNEV</sequence>
<dbReference type="Pfam" id="PF18322">
    <property type="entry name" value="CLIP_1"/>
    <property type="match status" value="1"/>
</dbReference>
<evidence type="ECO:0000256" key="1">
    <source>
        <dbReference type="ARBA" id="ARBA00004613"/>
    </source>
</evidence>
<dbReference type="GO" id="GO:0004252">
    <property type="term" value="F:serine-type endopeptidase activity"/>
    <property type="evidence" value="ECO:0007669"/>
    <property type="project" value="InterPro"/>
</dbReference>
<evidence type="ECO:0000256" key="7">
    <source>
        <dbReference type="SAM" id="SignalP"/>
    </source>
</evidence>
<dbReference type="InterPro" id="IPR001314">
    <property type="entry name" value="Peptidase_S1A"/>
</dbReference>
<reference evidence="9 10" key="1">
    <citation type="submission" date="2023-03" db="EMBL/GenBank/DDBJ databases">
        <title>Genome insight into feeding habits of ladybird beetles.</title>
        <authorList>
            <person name="Li H.-S."/>
            <person name="Huang Y.-H."/>
            <person name="Pang H."/>
        </authorList>
    </citation>
    <scope>NUCLEOTIDE SEQUENCE [LARGE SCALE GENOMIC DNA]</scope>
    <source>
        <strain evidence="9">SYSU_2023b</strain>
        <tissue evidence="9">Whole body</tissue>
    </source>
</reference>
<gene>
    <name evidence="9" type="ORF">WA026_003784</name>
</gene>
<keyword evidence="3" id="KW-1015">Disulfide bond</keyword>
<evidence type="ECO:0000256" key="4">
    <source>
        <dbReference type="ARBA" id="ARBA00024195"/>
    </source>
</evidence>
<feature type="signal peptide" evidence="7">
    <location>
        <begin position="1"/>
        <end position="18"/>
    </location>
</feature>
<protein>
    <recommendedName>
        <fullName evidence="5">Phenoloxidase-activating factor 2</fullName>
    </recommendedName>
    <alternativeName>
        <fullName evidence="6">Prophenoloxidase-activating factor II</fullName>
    </alternativeName>
</protein>
<organism evidence="9 10">
    <name type="scientific">Henosepilachna vigintioctopunctata</name>
    <dbReference type="NCBI Taxonomy" id="420089"/>
    <lineage>
        <taxon>Eukaryota</taxon>
        <taxon>Metazoa</taxon>
        <taxon>Ecdysozoa</taxon>
        <taxon>Arthropoda</taxon>
        <taxon>Hexapoda</taxon>
        <taxon>Insecta</taxon>
        <taxon>Pterygota</taxon>
        <taxon>Neoptera</taxon>
        <taxon>Endopterygota</taxon>
        <taxon>Coleoptera</taxon>
        <taxon>Polyphaga</taxon>
        <taxon>Cucujiformia</taxon>
        <taxon>Coccinelloidea</taxon>
        <taxon>Coccinellidae</taxon>
        <taxon>Epilachninae</taxon>
        <taxon>Epilachnini</taxon>
        <taxon>Henosepilachna</taxon>
    </lineage>
</organism>
<dbReference type="Pfam" id="PF00089">
    <property type="entry name" value="Trypsin"/>
    <property type="match status" value="1"/>
</dbReference>
<dbReference type="Proteomes" id="UP001431783">
    <property type="component" value="Unassembled WGS sequence"/>
</dbReference>
<evidence type="ECO:0000313" key="9">
    <source>
        <dbReference type="EMBL" id="KAK9878965.1"/>
    </source>
</evidence>
<keyword evidence="7" id="KW-0732">Signal</keyword>
<dbReference type="InterPro" id="IPR001254">
    <property type="entry name" value="Trypsin_dom"/>
</dbReference>
<evidence type="ECO:0000256" key="6">
    <source>
        <dbReference type="ARBA" id="ARBA00076468"/>
    </source>
</evidence>
<evidence type="ECO:0000256" key="3">
    <source>
        <dbReference type="ARBA" id="ARBA00023157"/>
    </source>
</evidence>
<keyword evidence="10" id="KW-1185">Reference proteome</keyword>
<dbReference type="InterPro" id="IPR043504">
    <property type="entry name" value="Peptidase_S1_PA_chymotrypsin"/>
</dbReference>
<proteinExistence type="inferred from homology"/>
<dbReference type="CDD" id="cd00190">
    <property type="entry name" value="Tryp_SPc"/>
    <property type="match status" value="1"/>
</dbReference>
<dbReference type="GO" id="GO:0005576">
    <property type="term" value="C:extracellular region"/>
    <property type="evidence" value="ECO:0007669"/>
    <property type="project" value="UniProtKB-SubCell"/>
</dbReference>
<comment type="similarity">
    <text evidence="4">Belongs to the peptidase S1 family. CLIP subfamily.</text>
</comment>
<accession>A0AAW1U8T2</accession>
<dbReference type="PROSITE" id="PS00134">
    <property type="entry name" value="TRYPSIN_HIS"/>
    <property type="match status" value="1"/>
</dbReference>
<dbReference type="Gene3D" id="2.40.10.10">
    <property type="entry name" value="Trypsin-like serine proteases"/>
    <property type="match status" value="2"/>
</dbReference>
<comment type="subcellular location">
    <subcellularLocation>
        <location evidence="1">Secreted</location>
    </subcellularLocation>
</comment>
<dbReference type="InterPro" id="IPR041515">
    <property type="entry name" value="PPAF-2-like_Clip"/>
</dbReference>
<name>A0AAW1U8T2_9CUCU</name>
<dbReference type="FunFam" id="2.40.10.10:FF:000038">
    <property type="entry name" value="Serine protease"/>
    <property type="match status" value="1"/>
</dbReference>
<dbReference type="PRINTS" id="PR00722">
    <property type="entry name" value="CHYMOTRYPSIN"/>
</dbReference>
<dbReference type="AlphaFoldDB" id="A0AAW1U8T2"/>
<feature type="chain" id="PRO_5043946080" description="Phenoloxidase-activating factor 2" evidence="7">
    <location>
        <begin position="19"/>
        <end position="384"/>
    </location>
</feature>
<dbReference type="InterPro" id="IPR051487">
    <property type="entry name" value="Ser/Thr_Proteases_Immune/Dev"/>
</dbReference>
<evidence type="ECO:0000259" key="8">
    <source>
        <dbReference type="PROSITE" id="PS50240"/>
    </source>
</evidence>
<dbReference type="EMBL" id="JARQZJ010000061">
    <property type="protein sequence ID" value="KAK9878965.1"/>
    <property type="molecule type" value="Genomic_DNA"/>
</dbReference>